<dbReference type="InterPro" id="IPR013766">
    <property type="entry name" value="Thioredoxin_domain"/>
</dbReference>
<gene>
    <name evidence="3" type="ORF">MARGE09_P4021</name>
</gene>
<dbReference type="GO" id="GO:0016209">
    <property type="term" value="F:antioxidant activity"/>
    <property type="evidence" value="ECO:0007669"/>
    <property type="project" value="InterPro"/>
</dbReference>
<dbReference type="Proteomes" id="UP001320119">
    <property type="component" value="Chromosome"/>
</dbReference>
<evidence type="ECO:0000256" key="1">
    <source>
        <dbReference type="SAM" id="SignalP"/>
    </source>
</evidence>
<dbReference type="InterPro" id="IPR000866">
    <property type="entry name" value="AhpC/TSA"/>
</dbReference>
<dbReference type="AlphaFoldDB" id="A0AAN1WLJ5"/>
<dbReference type="PANTHER" id="PTHR42852:SF16">
    <property type="entry name" value="THIOL:DISULFIDE INTERCHANGE PROTEIN TLPA"/>
    <property type="match status" value="1"/>
</dbReference>
<dbReference type="KEGG" id="marq:MARGE09_P4021"/>
<feature type="domain" description="Thioredoxin" evidence="2">
    <location>
        <begin position="48"/>
        <end position="185"/>
    </location>
</feature>
<dbReference type="SUPFAM" id="SSF52833">
    <property type="entry name" value="Thioredoxin-like"/>
    <property type="match status" value="2"/>
</dbReference>
<sequence length="354" mass="39026">MTKLAVHFANTVSALLIAATLISSPGYAEEEFDWAAEAERRAHVAGTGIIGKPLAPITLEGINGQALALSQHLGKRPIYLKFWATWCGTCRAQMPHFEKISKEYGDKMAVIAVNTGINDDIDDVKAYLKTIELTMPMVRDDGTLADALELTVTPQHVLIDQNGHVVWLGHKDDAQFLSVLDRVANNRYTPKLITQSQPTPEKTIDIVVKDGHLEKSLLLTSVQGQTINLPAKGNKNTYVWFNSPWCEWYLADSKPAISEACTALRKVASSRDDLGHWAAVSLDVWANESDVTGYLEQHQLKIPTVLDNTKAIFKSFGIRSLPSLVVLKPDGTVVQTKTFASAKDVKAFFSRNKD</sequence>
<evidence type="ECO:0000259" key="2">
    <source>
        <dbReference type="PROSITE" id="PS51352"/>
    </source>
</evidence>
<feature type="chain" id="PRO_5042930403" description="Thioredoxin domain-containing protein" evidence="1">
    <location>
        <begin position="29"/>
        <end position="354"/>
    </location>
</feature>
<organism evidence="3 4">
    <name type="scientific">Marinagarivorans cellulosilyticus</name>
    <dbReference type="NCBI Taxonomy" id="2721545"/>
    <lineage>
        <taxon>Bacteria</taxon>
        <taxon>Pseudomonadati</taxon>
        <taxon>Pseudomonadota</taxon>
        <taxon>Gammaproteobacteria</taxon>
        <taxon>Cellvibrionales</taxon>
        <taxon>Cellvibrionaceae</taxon>
        <taxon>Marinagarivorans</taxon>
    </lineage>
</organism>
<evidence type="ECO:0000313" key="4">
    <source>
        <dbReference type="Proteomes" id="UP001320119"/>
    </source>
</evidence>
<dbReference type="Gene3D" id="3.40.30.10">
    <property type="entry name" value="Glutaredoxin"/>
    <property type="match status" value="2"/>
</dbReference>
<proteinExistence type="predicted"/>
<dbReference type="InterPro" id="IPR036249">
    <property type="entry name" value="Thioredoxin-like_sf"/>
</dbReference>
<dbReference type="Pfam" id="PF00578">
    <property type="entry name" value="AhpC-TSA"/>
    <property type="match status" value="1"/>
</dbReference>
<dbReference type="RefSeq" id="WP_236985118.1">
    <property type="nucleotide sequence ID" value="NZ_AP023086.1"/>
</dbReference>
<keyword evidence="4" id="KW-1185">Reference proteome</keyword>
<protein>
    <recommendedName>
        <fullName evidence="2">Thioredoxin domain-containing protein</fullName>
    </recommendedName>
</protein>
<dbReference type="EMBL" id="AP023086">
    <property type="protein sequence ID" value="BCD99819.1"/>
    <property type="molecule type" value="Genomic_DNA"/>
</dbReference>
<evidence type="ECO:0000313" key="3">
    <source>
        <dbReference type="EMBL" id="BCD99819.1"/>
    </source>
</evidence>
<name>A0AAN1WLJ5_9GAMM</name>
<keyword evidence="1" id="KW-0732">Signal</keyword>
<feature type="signal peptide" evidence="1">
    <location>
        <begin position="1"/>
        <end position="28"/>
    </location>
</feature>
<dbReference type="InterPro" id="IPR050553">
    <property type="entry name" value="Thioredoxin_ResA/DsbE_sf"/>
</dbReference>
<dbReference type="PROSITE" id="PS51352">
    <property type="entry name" value="THIOREDOXIN_2"/>
    <property type="match status" value="1"/>
</dbReference>
<dbReference type="GO" id="GO:0016491">
    <property type="term" value="F:oxidoreductase activity"/>
    <property type="evidence" value="ECO:0007669"/>
    <property type="project" value="InterPro"/>
</dbReference>
<dbReference type="PANTHER" id="PTHR42852">
    <property type="entry name" value="THIOL:DISULFIDE INTERCHANGE PROTEIN DSBE"/>
    <property type="match status" value="1"/>
</dbReference>
<dbReference type="CDD" id="cd02966">
    <property type="entry name" value="TlpA_like_family"/>
    <property type="match status" value="1"/>
</dbReference>
<reference evidence="3 4" key="1">
    <citation type="journal article" date="2022" name="IScience">
        <title>An ultrasensitive nanofiber-based assay for enzymatic hydrolysis and deep-sea microbial degradation of cellulose.</title>
        <authorList>
            <person name="Tsudome M."/>
            <person name="Tachioka M."/>
            <person name="Miyazaki M."/>
            <person name="Uchimura K."/>
            <person name="Tsuda M."/>
            <person name="Takaki Y."/>
            <person name="Deguchi S."/>
        </authorList>
    </citation>
    <scope>NUCLEOTIDE SEQUENCE [LARGE SCALE GENOMIC DNA]</scope>
    <source>
        <strain evidence="3 4">GE09</strain>
    </source>
</reference>
<accession>A0AAN1WLJ5</accession>